<dbReference type="Proteomes" id="UP001140502">
    <property type="component" value="Unassembled WGS sequence"/>
</dbReference>
<protein>
    <submittedName>
        <fullName evidence="2">Uncharacterized protein</fullName>
    </submittedName>
</protein>
<accession>A0A9W8WMR3</accession>
<reference evidence="2" key="1">
    <citation type="submission" date="2022-10" db="EMBL/GenBank/DDBJ databases">
        <title>Tapping the CABI collections for fungal endophytes: first genome assemblies for Collariella, Neodidymelliopsis, Ascochyta clinopodiicola, Didymella pomorum, Didymosphaeria variabile, Neocosmospora piperis and Neocucurbitaria cava.</title>
        <authorList>
            <person name="Hill R."/>
        </authorList>
    </citation>
    <scope>NUCLEOTIDE SEQUENCE</scope>
    <source>
        <strain evidence="2">IMI 366586</strain>
    </source>
</reference>
<dbReference type="AlphaFoldDB" id="A0A9W8WMR3"/>
<evidence type="ECO:0000313" key="3">
    <source>
        <dbReference type="Proteomes" id="UP001140502"/>
    </source>
</evidence>
<feature type="compositionally biased region" description="Basic and acidic residues" evidence="1">
    <location>
        <begin position="476"/>
        <end position="493"/>
    </location>
</feature>
<organism evidence="2 3">
    <name type="scientific">Fusarium piperis</name>
    <dbReference type="NCBI Taxonomy" id="1435070"/>
    <lineage>
        <taxon>Eukaryota</taxon>
        <taxon>Fungi</taxon>
        <taxon>Dikarya</taxon>
        <taxon>Ascomycota</taxon>
        <taxon>Pezizomycotina</taxon>
        <taxon>Sordariomycetes</taxon>
        <taxon>Hypocreomycetidae</taxon>
        <taxon>Hypocreales</taxon>
        <taxon>Nectriaceae</taxon>
        <taxon>Fusarium</taxon>
        <taxon>Fusarium solani species complex</taxon>
    </lineage>
</organism>
<feature type="compositionally biased region" description="Polar residues" evidence="1">
    <location>
        <begin position="43"/>
        <end position="52"/>
    </location>
</feature>
<sequence>MGCVHSKEAGQHLVGTRPVTLTGSPLQANAILHRHPPHPPAQDTHSYQQPAKNQPNFKLTQVVEDADLPDYHPEASVDYILRTILDAESFSKHGIKGAFNVLDDRHFNIFIDSSHSLSSETRCAILLVATVLLTIAQAKDCDMTFYFTSYPNKKSKNLSEVDRRYLKDLVNLWKTQSWQEALGMVRYTKSFQGKLRIQEWIDNHKNISHDQSDVEKHAKLLNLCREKMLPFWHGWHQRELTVDNLEKLYGSAMVHASQQLNSLNSTAFTYKRAMGQYTRLQELYRKDPSQAFPVSNIFLLGTAIQPTELAAIQEAQNIEGTASSSLTSGYGRPGKLNIEGRGTLFQISSVVMIDRMTEKSIKLYKKVDNYAKGEDDINDLNTLKERKVLTNFLSPGAFFKILNSHEPAVDNDIQMPTGDAMYGRHLLNATGHTITLPSVKQVKRIFGIEDLSALPRAMDDSDDEDDKPGPPRAGRARFEVSTDAAEHSSDKVKPSIFRMT</sequence>
<evidence type="ECO:0000313" key="2">
    <source>
        <dbReference type="EMBL" id="KAJ4329005.1"/>
    </source>
</evidence>
<comment type="caution">
    <text evidence="2">The sequence shown here is derived from an EMBL/GenBank/DDBJ whole genome shotgun (WGS) entry which is preliminary data.</text>
</comment>
<feature type="region of interest" description="Disordered" evidence="1">
    <location>
        <begin position="30"/>
        <end position="52"/>
    </location>
</feature>
<proteinExistence type="predicted"/>
<feature type="region of interest" description="Disordered" evidence="1">
    <location>
        <begin position="456"/>
        <end position="500"/>
    </location>
</feature>
<keyword evidence="3" id="KW-1185">Reference proteome</keyword>
<name>A0A9W8WMR3_9HYPO</name>
<evidence type="ECO:0000256" key="1">
    <source>
        <dbReference type="SAM" id="MobiDB-lite"/>
    </source>
</evidence>
<gene>
    <name evidence="2" type="ORF">N0V84_000577</name>
</gene>
<dbReference type="EMBL" id="JAPEUR010000005">
    <property type="protein sequence ID" value="KAJ4329005.1"/>
    <property type="molecule type" value="Genomic_DNA"/>
</dbReference>
<dbReference type="OrthoDB" id="4818194at2759"/>